<name>D4MV09_ANAHA</name>
<evidence type="ECO:0000313" key="2">
    <source>
        <dbReference type="Proteomes" id="UP000008960"/>
    </source>
</evidence>
<dbReference type="EMBL" id="FP929061">
    <property type="protein sequence ID" value="CBL39225.1"/>
    <property type="molecule type" value="Genomic_DNA"/>
</dbReference>
<reference evidence="1 2" key="2">
    <citation type="submission" date="2010-03" db="EMBL/GenBank/DDBJ databases">
        <authorList>
            <person name="Pajon A."/>
        </authorList>
    </citation>
    <scope>NUCLEOTIDE SEQUENCE [LARGE SCALE GENOMIC DNA]</scope>
    <source>
        <strain evidence="1 2">SSC/2</strain>
    </source>
</reference>
<sequence>MLCESKMDTERVFQIVKTAKEYQRRK</sequence>
<proteinExistence type="predicted"/>
<dbReference type="AlphaFoldDB" id="D4MV09"/>
<reference evidence="1 2" key="1">
    <citation type="submission" date="2010-03" db="EMBL/GenBank/DDBJ databases">
        <title>The genome sequence of Clostridiales sp. SSC/2.</title>
        <authorList>
            <consortium name="metaHIT consortium -- http://www.metahit.eu/"/>
            <person name="Pajon A."/>
            <person name="Turner K."/>
            <person name="Parkhill J."/>
            <person name="Duncan S."/>
            <person name="Flint H."/>
        </authorList>
    </citation>
    <scope>NUCLEOTIDE SEQUENCE [LARGE SCALE GENOMIC DNA]</scope>
    <source>
        <strain evidence="1 2">SSC/2</strain>
    </source>
</reference>
<dbReference type="Proteomes" id="UP000008960">
    <property type="component" value="Chromosome"/>
</dbReference>
<protein>
    <submittedName>
        <fullName evidence="1">Uncharacterized protein</fullName>
    </submittedName>
</protein>
<accession>D4MV09</accession>
<evidence type="ECO:0000313" key="1">
    <source>
        <dbReference type="EMBL" id="CBL39225.1"/>
    </source>
</evidence>
<organism evidence="1 2">
    <name type="scientific">Anaerostipes hadrus</name>
    <dbReference type="NCBI Taxonomy" id="649756"/>
    <lineage>
        <taxon>Bacteria</taxon>
        <taxon>Bacillati</taxon>
        <taxon>Bacillota</taxon>
        <taxon>Clostridia</taxon>
        <taxon>Lachnospirales</taxon>
        <taxon>Lachnospiraceae</taxon>
        <taxon>Anaerostipes</taxon>
    </lineage>
</organism>
<gene>
    <name evidence="1" type="ORF">CL2_23670</name>
</gene>
<dbReference type="KEGG" id="bprl:CL2_23670"/>